<evidence type="ECO:0000256" key="4">
    <source>
        <dbReference type="ARBA" id="ARBA00012215"/>
    </source>
</evidence>
<comment type="catalytic activity">
    <reaction evidence="11">
        <text>(4S)-4-hydroxy-2-oxoglutarate = glyoxylate + pyruvate</text>
        <dbReference type="Rhea" id="RHEA:35639"/>
        <dbReference type="ChEBI" id="CHEBI:15361"/>
        <dbReference type="ChEBI" id="CHEBI:36655"/>
        <dbReference type="ChEBI" id="CHEBI:71685"/>
        <dbReference type="EC" id="4.1.3.16"/>
    </reaction>
</comment>
<organism evidence="15">
    <name type="scientific">Phallusia mammillata</name>
    <dbReference type="NCBI Taxonomy" id="59560"/>
    <lineage>
        <taxon>Eukaryota</taxon>
        <taxon>Metazoa</taxon>
        <taxon>Chordata</taxon>
        <taxon>Tunicata</taxon>
        <taxon>Ascidiacea</taxon>
        <taxon>Phlebobranchia</taxon>
        <taxon>Ascidiidae</taxon>
        <taxon>Phallusia</taxon>
    </lineage>
</organism>
<dbReference type="InterPro" id="IPR020625">
    <property type="entry name" value="Schiff_base-form_aldolases_AS"/>
</dbReference>
<dbReference type="CDD" id="cd00408">
    <property type="entry name" value="DHDPS-like"/>
    <property type="match status" value="1"/>
</dbReference>
<evidence type="ECO:0000256" key="7">
    <source>
        <dbReference type="ARBA" id="ARBA00023270"/>
    </source>
</evidence>
<comment type="similarity">
    <text evidence="2 12">Belongs to the DapA family.</text>
</comment>
<dbReference type="InterPro" id="IPR013785">
    <property type="entry name" value="Aldolase_TIM"/>
</dbReference>
<dbReference type="GO" id="GO:0008700">
    <property type="term" value="F:(R,S)-4-hydroxy-2-oxoglutarate aldolase activity"/>
    <property type="evidence" value="ECO:0007669"/>
    <property type="project" value="UniProtKB-EC"/>
</dbReference>
<evidence type="ECO:0000256" key="12">
    <source>
        <dbReference type="PIRNR" id="PIRNR001365"/>
    </source>
</evidence>
<evidence type="ECO:0000256" key="1">
    <source>
        <dbReference type="ARBA" id="ARBA00002577"/>
    </source>
</evidence>
<evidence type="ECO:0000256" key="11">
    <source>
        <dbReference type="ARBA" id="ARBA00033613"/>
    </source>
</evidence>
<gene>
    <name evidence="15" type="primary">Hoga1</name>
</gene>
<comment type="subunit">
    <text evidence="3">Homotetramer.</text>
</comment>
<comment type="function">
    <text evidence="1">Catalyzes the final step in the metabolic pathway of hydroxyproline.</text>
</comment>
<sequence length="334" mass="36722">MARVMNKIRFARVLHLSQSHVRVTRSIFLSDKRCQSTCSDISGIFPPIPTPFMNNGDIYYEKLRQNLTKWNDYDFAGYVVQGSNGEYPLLTTDERLDLVQEIKDFIPDNKLVLAGAGCESTSATIEMSNKMADNGADAVLIVTPGYYKNQMGHRALLDHYTQVADKSKVPVVLYNVPANTGVVIPVKTVVHLSSHPNIIGIKDSGGDISRIGRIIHETRDSKGFQILAGSAGFLRASYALGAVGGVCALANVLGAEVCLLDQLCREEKWSEAKYLQHRLIAPNAAITSEYGVPGLKAAMEWYGYYGGVPRAPLQPLGPDDVKRIRKTFELNGFL</sequence>
<dbReference type="EC" id="4.1.3.16" evidence="4"/>
<dbReference type="GO" id="GO:0009436">
    <property type="term" value="P:glyoxylate catabolic process"/>
    <property type="evidence" value="ECO:0007669"/>
    <property type="project" value="TreeGrafter"/>
</dbReference>
<evidence type="ECO:0000256" key="2">
    <source>
        <dbReference type="ARBA" id="ARBA00007592"/>
    </source>
</evidence>
<reference evidence="15" key="1">
    <citation type="submission" date="2020-04" db="EMBL/GenBank/DDBJ databases">
        <authorList>
            <person name="Neveu A P."/>
        </authorList>
    </citation>
    <scope>NUCLEOTIDE SEQUENCE</scope>
    <source>
        <tissue evidence="15">Whole embryo</tissue>
    </source>
</reference>
<evidence type="ECO:0000256" key="13">
    <source>
        <dbReference type="PIRSR" id="PIRSR001365-1"/>
    </source>
</evidence>
<keyword evidence="6 12" id="KW-0456">Lyase</keyword>
<feature type="active site" description="Proton donor/acceptor" evidence="13">
    <location>
        <position position="174"/>
    </location>
</feature>
<feature type="binding site" evidence="14">
    <location>
        <position position="246"/>
    </location>
    <ligand>
        <name>pyruvate</name>
        <dbReference type="ChEBI" id="CHEBI:15361"/>
    </ligand>
</feature>
<dbReference type="Pfam" id="PF00701">
    <property type="entry name" value="DHDPS"/>
    <property type="match status" value="1"/>
</dbReference>
<accession>A0A6F9DFE7</accession>
<dbReference type="PROSITE" id="PS00666">
    <property type="entry name" value="DHDPS_2"/>
    <property type="match status" value="1"/>
</dbReference>
<name>A0A6F9DFE7_9ASCI</name>
<dbReference type="AlphaFoldDB" id="A0A6F9DFE7"/>
<dbReference type="GO" id="GO:0005739">
    <property type="term" value="C:mitochondrion"/>
    <property type="evidence" value="ECO:0007669"/>
    <property type="project" value="TreeGrafter"/>
</dbReference>
<dbReference type="EMBL" id="LR785811">
    <property type="protein sequence ID" value="CAB3254001.1"/>
    <property type="molecule type" value="mRNA"/>
</dbReference>
<feature type="active site" description="Schiff-base intermediate with substrate" evidence="13">
    <location>
        <position position="202"/>
    </location>
</feature>
<keyword evidence="7" id="KW-0704">Schiff base</keyword>
<protein>
    <recommendedName>
        <fullName evidence="5">4-hydroxy-2-oxoglutarate aldolase, mitochondrial</fullName>
        <ecNumber evidence="4">4.1.3.16</ecNumber>
    </recommendedName>
    <alternativeName>
        <fullName evidence="9">Dihydrodipicolinate synthase-like</fullName>
    </alternativeName>
    <alternativeName>
        <fullName evidence="8">Probable 2-keto-4-hydroxyglutarate aldolase</fullName>
    </alternativeName>
</protein>
<dbReference type="SMART" id="SM01130">
    <property type="entry name" value="DHDPS"/>
    <property type="match status" value="1"/>
</dbReference>
<proteinExistence type="evidence at transcript level"/>
<dbReference type="InterPro" id="IPR002220">
    <property type="entry name" value="DapA-like"/>
</dbReference>
<dbReference type="PRINTS" id="PR00146">
    <property type="entry name" value="DHPICSNTHASE"/>
</dbReference>
<evidence type="ECO:0000256" key="9">
    <source>
        <dbReference type="ARBA" id="ARBA00032879"/>
    </source>
</evidence>
<dbReference type="Gene3D" id="3.20.20.70">
    <property type="entry name" value="Aldolase class I"/>
    <property type="match status" value="1"/>
</dbReference>
<comment type="catalytic activity">
    <reaction evidence="10">
        <text>(4R)-4-hydroxy-2-oxoglutarate = glyoxylate + pyruvate</text>
        <dbReference type="Rhea" id="RHEA:30687"/>
        <dbReference type="ChEBI" id="CHEBI:15361"/>
        <dbReference type="ChEBI" id="CHEBI:36655"/>
        <dbReference type="ChEBI" id="CHEBI:62213"/>
        <dbReference type="EC" id="4.1.3.16"/>
    </reaction>
</comment>
<dbReference type="PIRSF" id="PIRSF001365">
    <property type="entry name" value="DHDPS"/>
    <property type="match status" value="1"/>
</dbReference>
<evidence type="ECO:0000313" key="15">
    <source>
        <dbReference type="EMBL" id="CAB3254001.1"/>
    </source>
</evidence>
<evidence type="ECO:0000256" key="14">
    <source>
        <dbReference type="PIRSR" id="PIRSR001365-2"/>
    </source>
</evidence>
<evidence type="ECO:0000256" key="10">
    <source>
        <dbReference type="ARBA" id="ARBA00033610"/>
    </source>
</evidence>
<dbReference type="PANTHER" id="PTHR12128">
    <property type="entry name" value="DIHYDRODIPICOLINATE SYNTHASE"/>
    <property type="match status" value="1"/>
</dbReference>
<evidence type="ECO:0000256" key="3">
    <source>
        <dbReference type="ARBA" id="ARBA00011881"/>
    </source>
</evidence>
<evidence type="ECO:0000256" key="5">
    <source>
        <dbReference type="ARBA" id="ARBA00018425"/>
    </source>
</evidence>
<evidence type="ECO:0000256" key="8">
    <source>
        <dbReference type="ARBA" id="ARBA00030874"/>
    </source>
</evidence>
<dbReference type="SUPFAM" id="SSF51569">
    <property type="entry name" value="Aldolase"/>
    <property type="match status" value="1"/>
</dbReference>
<dbReference type="PANTHER" id="PTHR12128:SF66">
    <property type="entry name" value="4-HYDROXY-2-OXOGLUTARATE ALDOLASE, MITOCHONDRIAL"/>
    <property type="match status" value="1"/>
</dbReference>
<evidence type="ECO:0000256" key="6">
    <source>
        <dbReference type="ARBA" id="ARBA00023239"/>
    </source>
</evidence>
<dbReference type="GO" id="GO:0008840">
    <property type="term" value="F:4-hydroxy-tetrahydrodipicolinate synthase activity"/>
    <property type="evidence" value="ECO:0007669"/>
    <property type="project" value="TreeGrafter"/>
</dbReference>